<dbReference type="Proteomes" id="UP000069902">
    <property type="component" value="Chromosome cPNK"/>
</dbReference>
<proteinExistence type="predicted"/>
<feature type="transmembrane region" description="Helical" evidence="1">
    <location>
        <begin position="61"/>
        <end position="89"/>
    </location>
</feature>
<keyword evidence="3" id="KW-1185">Reference proteome</keyword>
<dbReference type="RefSeq" id="WP_032124450.1">
    <property type="nucleotide sequence ID" value="NZ_LN879502.1"/>
</dbReference>
<reference evidence="3" key="1">
    <citation type="submission" date="2015-09" db="EMBL/GenBank/DDBJ databases">
        <authorList>
            <person name="Bertelli C."/>
        </authorList>
    </citation>
    <scope>NUCLEOTIDE SEQUENCE [LARGE SCALE GENOMIC DNA]</scope>
    <source>
        <strain evidence="3">KNic</strain>
    </source>
</reference>
<keyword evidence="1" id="KW-0472">Membrane</keyword>
<dbReference type="EMBL" id="LN879502">
    <property type="protein sequence ID" value="CUI17731.1"/>
    <property type="molecule type" value="Genomic_DNA"/>
</dbReference>
<accession>A0A0U5ETY5</accession>
<sequence>MIIHPRPIQPPPYNEMYAKSAKALKNTPLCPFLQGMDNQEEQLQQTVNRSFLEKVTWHPNFLVALQGAVIGTLGGGILVGAVCATYAFIERSRVTVEIGHYGESLSSRKNRIIKKIQLIYAYRVDLQNQIELSLNDRLQIIRHPVGLIQCRAEAIQYQNRMIQRQAEISQLTQAETHFLGVLAQYERNNFFDNRPPQEPKPNEIFCNHYVSNGITRTPNGLITEGARIHNSYHICLDNNTEGNEHGNQIN</sequence>
<dbReference type="AlphaFoldDB" id="A0A0U5ETY5"/>
<keyword evidence="1" id="KW-1133">Transmembrane helix</keyword>
<name>A0A0U5ETY5_9BACT</name>
<dbReference type="PATRIC" id="fig|389348.3.peg.2391"/>
<evidence type="ECO:0000313" key="3">
    <source>
        <dbReference type="Proteomes" id="UP000069902"/>
    </source>
</evidence>
<evidence type="ECO:0000256" key="1">
    <source>
        <dbReference type="SAM" id="Phobius"/>
    </source>
</evidence>
<dbReference type="KEGG" id="pnl:PNK_2128"/>
<keyword evidence="1" id="KW-0812">Transmembrane</keyword>
<protein>
    <submittedName>
        <fullName evidence="2">Putative membrane protein</fullName>
    </submittedName>
</protein>
<dbReference type="InParanoid" id="A0A0U5ETY5"/>
<organism evidence="2 3">
    <name type="scientific">Candidatus Protochlamydia naegleriophila</name>
    <dbReference type="NCBI Taxonomy" id="389348"/>
    <lineage>
        <taxon>Bacteria</taxon>
        <taxon>Pseudomonadati</taxon>
        <taxon>Chlamydiota</taxon>
        <taxon>Chlamydiia</taxon>
        <taxon>Parachlamydiales</taxon>
        <taxon>Parachlamydiaceae</taxon>
        <taxon>Candidatus Protochlamydia</taxon>
    </lineage>
</organism>
<evidence type="ECO:0000313" key="2">
    <source>
        <dbReference type="EMBL" id="CUI17731.1"/>
    </source>
</evidence>
<gene>
    <name evidence="2" type="ORF">PNK_2128</name>
</gene>